<comment type="caution">
    <text evidence="3">The sequence shown here is derived from an EMBL/GenBank/DDBJ whole genome shotgun (WGS) entry which is preliminary data.</text>
</comment>
<dbReference type="InterPro" id="IPR001130">
    <property type="entry name" value="TatD-like"/>
</dbReference>
<evidence type="ECO:0000313" key="4">
    <source>
        <dbReference type="Proteomes" id="UP001217089"/>
    </source>
</evidence>
<dbReference type="EMBL" id="JARBDR010000332">
    <property type="protein sequence ID" value="KAJ8315912.1"/>
    <property type="molecule type" value="Genomic_DNA"/>
</dbReference>
<accession>A0ABQ9FJ10</accession>
<dbReference type="Pfam" id="PF01026">
    <property type="entry name" value="TatD_DNase"/>
    <property type="match status" value="1"/>
</dbReference>
<dbReference type="CDD" id="cd01310">
    <property type="entry name" value="TatD_DNAse"/>
    <property type="match status" value="1"/>
</dbReference>
<feature type="compositionally biased region" description="Basic and acidic residues" evidence="2">
    <location>
        <begin position="50"/>
        <end position="69"/>
    </location>
</feature>
<sequence length="352" mass="40419">MLGCFHSYPVPPKFTLFPPESPAVLIHWKVALLISACLDDQERHYWIEHHPVPEGMEREQDQEKPREPEPEPEMLPEAFDSHFHLDRLLKECHLPENGTLQDILARTPVPAEEQFSLIGSVAVFCDPKTYPSVERLVVLPENMSVAVGLHPNHSGYSSEAQAGYVKKLRNLLDHPKVCAIGEIGLDHSVDIKEWHCQVELLERILPLVKEDKVLVLHCRAMQNDCGTEVYFLLLHFLKRYLRPSQRIHLHCYTGNEHVLQEWLKQFPRSYFGFTNLVQRFTDPQIKALCGVDESRLLLETDAPYFPPRGRNWSSPGNLYTTAKAVASHRGVSAEYILKVTSVNAKHLYWNPE</sequence>
<evidence type="ECO:0000313" key="3">
    <source>
        <dbReference type="EMBL" id="KAJ8315912.1"/>
    </source>
</evidence>
<protein>
    <submittedName>
        <fullName evidence="3">Uncharacterized protein</fullName>
    </submittedName>
</protein>
<dbReference type="PANTHER" id="PTHR46363:SF1">
    <property type="entry name" value="DEOXYRIBONUCLEASE TATDN2-RELATED"/>
    <property type="match status" value="1"/>
</dbReference>
<name>A0ABQ9FJ10_TEGGR</name>
<dbReference type="PANTHER" id="PTHR46363">
    <property type="entry name" value="DEOXYRIBONUCLEASE TATDN2-RELATED"/>
    <property type="match status" value="1"/>
</dbReference>
<dbReference type="Proteomes" id="UP001217089">
    <property type="component" value="Unassembled WGS sequence"/>
</dbReference>
<organism evidence="3 4">
    <name type="scientific">Tegillarca granosa</name>
    <name type="common">Malaysian cockle</name>
    <name type="synonym">Anadara granosa</name>
    <dbReference type="NCBI Taxonomy" id="220873"/>
    <lineage>
        <taxon>Eukaryota</taxon>
        <taxon>Metazoa</taxon>
        <taxon>Spiralia</taxon>
        <taxon>Lophotrochozoa</taxon>
        <taxon>Mollusca</taxon>
        <taxon>Bivalvia</taxon>
        <taxon>Autobranchia</taxon>
        <taxon>Pteriomorphia</taxon>
        <taxon>Arcoida</taxon>
        <taxon>Arcoidea</taxon>
        <taxon>Arcidae</taxon>
        <taxon>Tegillarca</taxon>
    </lineage>
</organism>
<dbReference type="InterPro" id="IPR032466">
    <property type="entry name" value="Metal_Hydrolase"/>
</dbReference>
<keyword evidence="4" id="KW-1185">Reference proteome</keyword>
<gene>
    <name evidence="3" type="ORF">KUTeg_006546</name>
</gene>
<dbReference type="SUPFAM" id="SSF51556">
    <property type="entry name" value="Metallo-dependent hydrolases"/>
    <property type="match status" value="1"/>
</dbReference>
<feature type="region of interest" description="Disordered" evidence="2">
    <location>
        <begin position="50"/>
        <end position="75"/>
    </location>
</feature>
<reference evidence="3 4" key="1">
    <citation type="submission" date="2022-12" db="EMBL/GenBank/DDBJ databases">
        <title>Chromosome-level genome of Tegillarca granosa.</title>
        <authorList>
            <person name="Kim J."/>
        </authorList>
    </citation>
    <scope>NUCLEOTIDE SEQUENCE [LARGE SCALE GENOMIC DNA]</scope>
    <source>
        <strain evidence="3">Teg-2019</strain>
        <tissue evidence="3">Adductor muscle</tissue>
    </source>
</reference>
<proteinExistence type="inferred from homology"/>
<evidence type="ECO:0000256" key="2">
    <source>
        <dbReference type="SAM" id="MobiDB-lite"/>
    </source>
</evidence>
<evidence type="ECO:0000256" key="1">
    <source>
        <dbReference type="ARBA" id="ARBA00009275"/>
    </source>
</evidence>
<comment type="similarity">
    <text evidence="1">Belongs to the metallo-dependent hydrolases superfamily. TatD-type hydrolase family.</text>
</comment>
<dbReference type="Gene3D" id="3.20.20.140">
    <property type="entry name" value="Metal-dependent hydrolases"/>
    <property type="match status" value="1"/>
</dbReference>